<keyword evidence="3" id="KW-0378">Hydrolase</keyword>
<name>A0A7R9MQR0_9ACAR</name>
<dbReference type="GO" id="GO:0003990">
    <property type="term" value="F:acetylcholinesterase activity"/>
    <property type="evidence" value="ECO:0007669"/>
    <property type="project" value="TreeGrafter"/>
</dbReference>
<dbReference type="InterPro" id="IPR002018">
    <property type="entry name" value="CarbesteraseB"/>
</dbReference>
<gene>
    <name evidence="6" type="ORF">ONB1V03_LOCUS20741</name>
</gene>
<evidence type="ECO:0000256" key="3">
    <source>
        <dbReference type="ARBA" id="ARBA00022801"/>
    </source>
</evidence>
<dbReference type="PANTHER" id="PTHR43918">
    <property type="entry name" value="ACETYLCHOLINESTERASE"/>
    <property type="match status" value="1"/>
</dbReference>
<feature type="domain" description="Carboxylesterase type B" evidence="5">
    <location>
        <begin position="10"/>
        <end position="168"/>
    </location>
</feature>
<keyword evidence="2" id="KW-0719">Serine esterase</keyword>
<evidence type="ECO:0000259" key="5">
    <source>
        <dbReference type="Pfam" id="PF00135"/>
    </source>
</evidence>
<dbReference type="Proteomes" id="UP000728032">
    <property type="component" value="Unassembled WGS sequence"/>
</dbReference>
<evidence type="ECO:0000313" key="6">
    <source>
        <dbReference type="EMBL" id="CAD7664183.1"/>
    </source>
</evidence>
<evidence type="ECO:0000313" key="7">
    <source>
        <dbReference type="Proteomes" id="UP000728032"/>
    </source>
</evidence>
<dbReference type="AlphaFoldDB" id="A0A7R9MQR0"/>
<dbReference type="InterPro" id="IPR029058">
    <property type="entry name" value="AB_hydrolase_fold"/>
</dbReference>
<dbReference type="GO" id="GO:0006581">
    <property type="term" value="P:acetylcholine catabolic process"/>
    <property type="evidence" value="ECO:0007669"/>
    <property type="project" value="TreeGrafter"/>
</dbReference>
<proteinExistence type="inferred from homology"/>
<dbReference type="GO" id="GO:0005886">
    <property type="term" value="C:plasma membrane"/>
    <property type="evidence" value="ECO:0007669"/>
    <property type="project" value="TreeGrafter"/>
</dbReference>
<evidence type="ECO:0000256" key="2">
    <source>
        <dbReference type="ARBA" id="ARBA00022487"/>
    </source>
</evidence>
<keyword evidence="7" id="KW-1185">Reference proteome</keyword>
<dbReference type="GO" id="GO:0005615">
    <property type="term" value="C:extracellular space"/>
    <property type="evidence" value="ECO:0007669"/>
    <property type="project" value="TreeGrafter"/>
</dbReference>
<dbReference type="OrthoDB" id="6508095at2759"/>
<dbReference type="SUPFAM" id="SSF53474">
    <property type="entry name" value="alpha/beta-Hydrolases"/>
    <property type="match status" value="1"/>
</dbReference>
<evidence type="ECO:0000256" key="1">
    <source>
        <dbReference type="ARBA" id="ARBA00005964"/>
    </source>
</evidence>
<keyword evidence="4" id="KW-0325">Glycoprotein</keyword>
<dbReference type="InterPro" id="IPR050654">
    <property type="entry name" value="AChE-related_enzymes"/>
</dbReference>
<evidence type="ECO:0000256" key="4">
    <source>
        <dbReference type="ARBA" id="ARBA00023180"/>
    </source>
</evidence>
<accession>A0A7R9MQR0</accession>
<sequence>MSSNGDNGTDVKTTSGVVRGQTIQVLNTNVFQFLGIPYAEPPVGTLRFAKPQPIKKPSENIIDATKYGNGCMQKESGVPGMSSPSNQSEDCLVLNIWTPNVRNNEQLSEAPALKPVMFWIHGGGLRWGSSDMYGGGPLVTYDVVFVSINYRLAHFGFLYGDREDAPGNQ</sequence>
<dbReference type="Pfam" id="PF00135">
    <property type="entry name" value="COesterase"/>
    <property type="match status" value="1"/>
</dbReference>
<dbReference type="GO" id="GO:0019695">
    <property type="term" value="P:choline metabolic process"/>
    <property type="evidence" value="ECO:0007669"/>
    <property type="project" value="TreeGrafter"/>
</dbReference>
<dbReference type="EMBL" id="OC951531">
    <property type="protein sequence ID" value="CAD7664183.1"/>
    <property type="molecule type" value="Genomic_DNA"/>
</dbReference>
<reference evidence="6" key="1">
    <citation type="submission" date="2020-11" db="EMBL/GenBank/DDBJ databases">
        <authorList>
            <person name="Tran Van P."/>
        </authorList>
    </citation>
    <scope>NUCLEOTIDE SEQUENCE</scope>
</reference>
<protein>
    <recommendedName>
        <fullName evidence="5">Carboxylesterase type B domain-containing protein</fullName>
    </recommendedName>
</protein>
<organism evidence="6">
    <name type="scientific">Oppiella nova</name>
    <dbReference type="NCBI Taxonomy" id="334625"/>
    <lineage>
        <taxon>Eukaryota</taxon>
        <taxon>Metazoa</taxon>
        <taxon>Ecdysozoa</taxon>
        <taxon>Arthropoda</taxon>
        <taxon>Chelicerata</taxon>
        <taxon>Arachnida</taxon>
        <taxon>Acari</taxon>
        <taxon>Acariformes</taxon>
        <taxon>Sarcoptiformes</taxon>
        <taxon>Oribatida</taxon>
        <taxon>Brachypylina</taxon>
        <taxon>Oppioidea</taxon>
        <taxon>Oppiidae</taxon>
        <taxon>Oppiella</taxon>
    </lineage>
</organism>
<dbReference type="PANTHER" id="PTHR43918:SF4">
    <property type="entry name" value="CARBOXYLIC ESTER HYDROLASE"/>
    <property type="match status" value="1"/>
</dbReference>
<feature type="non-terminal residue" evidence="6">
    <location>
        <position position="169"/>
    </location>
</feature>
<dbReference type="Gene3D" id="3.40.50.1820">
    <property type="entry name" value="alpha/beta hydrolase"/>
    <property type="match status" value="1"/>
</dbReference>
<comment type="similarity">
    <text evidence="1">Belongs to the type-B carboxylesterase/lipase family.</text>
</comment>
<dbReference type="EMBL" id="CAJPVJ010036706">
    <property type="protein sequence ID" value="CAG2181320.1"/>
    <property type="molecule type" value="Genomic_DNA"/>
</dbReference>